<keyword evidence="3" id="KW-1185">Reference proteome</keyword>
<dbReference type="Pfam" id="PF01850">
    <property type="entry name" value="PIN"/>
    <property type="match status" value="1"/>
</dbReference>
<dbReference type="EMBL" id="JAVLVU010000001">
    <property type="protein sequence ID" value="MDT3402635.1"/>
    <property type="molecule type" value="Genomic_DNA"/>
</dbReference>
<feature type="domain" description="PIN" evidence="1">
    <location>
        <begin position="19"/>
        <end position="56"/>
    </location>
</feature>
<evidence type="ECO:0000313" key="3">
    <source>
        <dbReference type="Proteomes" id="UP001258315"/>
    </source>
</evidence>
<organism evidence="2 3">
    <name type="scientific">Mucilaginibacter terrae</name>
    <dbReference type="NCBI Taxonomy" id="1955052"/>
    <lineage>
        <taxon>Bacteria</taxon>
        <taxon>Pseudomonadati</taxon>
        <taxon>Bacteroidota</taxon>
        <taxon>Sphingobacteriia</taxon>
        <taxon>Sphingobacteriales</taxon>
        <taxon>Sphingobacteriaceae</taxon>
        <taxon>Mucilaginibacter</taxon>
    </lineage>
</organism>
<sequence>MLSTCFKIEHSQTLSNLTIQIRRKHGVKLPDAIIAASALLINLPLITGDTNFGKIEGLNALILDV</sequence>
<dbReference type="Proteomes" id="UP001258315">
    <property type="component" value="Unassembled WGS sequence"/>
</dbReference>
<name>A0ABU3GVH1_9SPHI</name>
<accession>A0ABU3GVH1</accession>
<evidence type="ECO:0000259" key="1">
    <source>
        <dbReference type="Pfam" id="PF01850"/>
    </source>
</evidence>
<dbReference type="InterPro" id="IPR002716">
    <property type="entry name" value="PIN_dom"/>
</dbReference>
<gene>
    <name evidence="2" type="ORF">QE417_001707</name>
</gene>
<evidence type="ECO:0000313" key="2">
    <source>
        <dbReference type="EMBL" id="MDT3402635.1"/>
    </source>
</evidence>
<dbReference type="SUPFAM" id="SSF88723">
    <property type="entry name" value="PIN domain-like"/>
    <property type="match status" value="1"/>
</dbReference>
<protein>
    <submittedName>
        <fullName evidence="2">Nucleic acid-binding protein</fullName>
    </submittedName>
</protein>
<proteinExistence type="predicted"/>
<comment type="caution">
    <text evidence="2">The sequence shown here is derived from an EMBL/GenBank/DDBJ whole genome shotgun (WGS) entry which is preliminary data.</text>
</comment>
<reference evidence="3" key="1">
    <citation type="submission" date="2023-07" db="EMBL/GenBank/DDBJ databases">
        <title>Functional and genomic diversity of the sorghum phyllosphere microbiome.</title>
        <authorList>
            <person name="Shade A."/>
        </authorList>
    </citation>
    <scope>NUCLEOTIDE SEQUENCE [LARGE SCALE GENOMIC DNA]</scope>
    <source>
        <strain evidence="3">SORGH_AS_0422</strain>
    </source>
</reference>
<dbReference type="Gene3D" id="3.40.50.1010">
    <property type="entry name" value="5'-nuclease"/>
    <property type="match status" value="1"/>
</dbReference>
<dbReference type="InterPro" id="IPR029060">
    <property type="entry name" value="PIN-like_dom_sf"/>
</dbReference>